<organism evidence="3 4">
    <name type="scientific">Purpureocillium lilacinum</name>
    <name type="common">Paecilomyces lilacinus</name>
    <dbReference type="NCBI Taxonomy" id="33203"/>
    <lineage>
        <taxon>Eukaryota</taxon>
        <taxon>Fungi</taxon>
        <taxon>Dikarya</taxon>
        <taxon>Ascomycota</taxon>
        <taxon>Pezizomycotina</taxon>
        <taxon>Sordariomycetes</taxon>
        <taxon>Hypocreomycetidae</taxon>
        <taxon>Hypocreales</taxon>
        <taxon>Ophiocordycipitaceae</taxon>
        <taxon>Purpureocillium</taxon>
    </lineage>
</organism>
<evidence type="ECO:0000313" key="3">
    <source>
        <dbReference type="EMBL" id="OAQ90972.1"/>
    </source>
</evidence>
<reference evidence="3 4" key="1">
    <citation type="submission" date="2016-02" db="EMBL/GenBank/DDBJ databases">
        <title>Biosynthesis of antibiotic leucinostatins and their inhibition on Phytophthora in bio-control Purpureocillium lilacinum.</title>
        <authorList>
            <person name="Wang G."/>
            <person name="Liu Z."/>
            <person name="Lin R."/>
            <person name="Li E."/>
            <person name="Mao Z."/>
            <person name="Ling J."/>
            <person name="Yin W."/>
            <person name="Xie B."/>
        </authorList>
    </citation>
    <scope>NUCLEOTIDE SEQUENCE [LARGE SCALE GENOMIC DNA]</scope>
    <source>
        <strain evidence="2">PLBJ-1</strain>
        <strain evidence="3">PLFJ-1</strain>
    </source>
</reference>
<name>A0A179HM78_PURLI</name>
<gene>
    <name evidence="2" type="ORF">VFPBJ_02949</name>
    <name evidence="3" type="ORF">VFPFJ_05131</name>
</gene>
<dbReference type="AlphaFoldDB" id="A0A179HM78"/>
<feature type="region of interest" description="Disordered" evidence="1">
    <location>
        <begin position="1"/>
        <end position="32"/>
    </location>
</feature>
<dbReference type="EMBL" id="LSBI01000004">
    <property type="protein sequence ID" value="OAQ90972.1"/>
    <property type="molecule type" value="Genomic_DNA"/>
</dbReference>
<protein>
    <submittedName>
        <fullName evidence="3">Uncharacterized protein</fullName>
    </submittedName>
</protein>
<dbReference type="Proteomes" id="UP000078240">
    <property type="component" value="Unassembled WGS sequence"/>
</dbReference>
<dbReference type="Proteomes" id="UP000078340">
    <property type="component" value="Unassembled WGS sequence"/>
</dbReference>
<dbReference type="EMBL" id="LSBH01000002">
    <property type="protein sequence ID" value="OAQ84181.1"/>
    <property type="molecule type" value="Genomic_DNA"/>
</dbReference>
<evidence type="ECO:0000313" key="2">
    <source>
        <dbReference type="EMBL" id="OAQ84181.1"/>
    </source>
</evidence>
<accession>A0A179HM78</accession>
<comment type="caution">
    <text evidence="3">The sequence shown here is derived from an EMBL/GenBank/DDBJ whole genome shotgun (WGS) entry which is preliminary data.</text>
</comment>
<evidence type="ECO:0000313" key="4">
    <source>
        <dbReference type="Proteomes" id="UP000078340"/>
    </source>
</evidence>
<sequence length="83" mass="9410">MRERRPYESGRGAIPAQHHRSGSSEGTHRDDRRTCLLAGSRQRSSRVPVMARTRAPLISTASAPWRRDLPTRFRDSVIEPVCV</sequence>
<evidence type="ECO:0000256" key="1">
    <source>
        <dbReference type="SAM" id="MobiDB-lite"/>
    </source>
</evidence>
<proteinExistence type="predicted"/>